<proteinExistence type="predicted"/>
<evidence type="ECO:0000313" key="2">
    <source>
        <dbReference type="Proteomes" id="UP001269267"/>
    </source>
</evidence>
<keyword evidence="2" id="KW-1185">Reference proteome</keyword>
<organism evidence="1 2">
    <name type="scientific">Vreelandella gomseomensis</name>
    <dbReference type="NCBI Taxonomy" id="370766"/>
    <lineage>
        <taxon>Bacteria</taxon>
        <taxon>Pseudomonadati</taxon>
        <taxon>Pseudomonadota</taxon>
        <taxon>Gammaproteobacteria</taxon>
        <taxon>Oceanospirillales</taxon>
        <taxon>Halomonadaceae</taxon>
        <taxon>Vreelandella</taxon>
    </lineage>
</organism>
<protein>
    <submittedName>
        <fullName evidence="1">Uncharacterized protein</fullName>
    </submittedName>
</protein>
<dbReference type="Proteomes" id="UP001269267">
    <property type="component" value="Unassembled WGS sequence"/>
</dbReference>
<comment type="caution">
    <text evidence="1">The sequence shown here is derived from an EMBL/GenBank/DDBJ whole genome shotgun (WGS) entry which is preliminary data.</text>
</comment>
<reference evidence="1 2" key="1">
    <citation type="submission" date="2023-04" db="EMBL/GenBank/DDBJ databases">
        <title>A long-awaited taxogenomic arrangement of the family Halomonadaceae.</title>
        <authorList>
            <person name="De La Haba R."/>
            <person name="Chuvochina M."/>
            <person name="Wittouck S."/>
            <person name="Arahal D.R."/>
            <person name="Sanchez-Porro C."/>
            <person name="Hugenholtz P."/>
            <person name="Ventosa A."/>
        </authorList>
    </citation>
    <scope>NUCLEOTIDE SEQUENCE [LARGE SCALE GENOMIC DNA]</scope>
    <source>
        <strain evidence="1 2">DSM 18042</strain>
    </source>
</reference>
<sequence length="379" mass="42274">MYTCKDWLALHGLNASEVEDVISAFCAGNIECSFRVSPTDNGVYPGSDSISTQESCYRNMVVPALAKAFENVSEVKHLLCNHVEFRGLNNSKEVPYTVCQGSGQPPAVFIDWHGRAEDLLCLVHETAHALQMLLSKNEIMPPVARETCAFIGELLLLDYVKAYLPQFHASLLNVWHGQNRFYLGDCVDALTDALNHPEISYHYYQNYPLARLAAVQVFFATDNKSVSALFSSGREAMAYLPINEMASVGIGVRNPLPVLPPSDVEQPAVDAYRSLGVMALLDIESGSKASYQRIESYYLKLLKNLQERTAFIALDNDNKPVGYATWVESNVDNNMVLTCQTALPSNRINLQRALEKYINKAKDVKASYTRKASKEMLVW</sequence>
<gene>
    <name evidence="1" type="ORF">QC815_13975</name>
</gene>
<dbReference type="RefSeq" id="WP_310540431.1">
    <property type="nucleotide sequence ID" value="NZ_JARWAI010000011.1"/>
</dbReference>
<accession>A0ABU1GFX8</accession>
<dbReference type="SUPFAM" id="SSF55486">
    <property type="entry name" value="Metalloproteases ('zincins'), catalytic domain"/>
    <property type="match status" value="1"/>
</dbReference>
<name>A0ABU1GFX8_9GAMM</name>
<evidence type="ECO:0000313" key="1">
    <source>
        <dbReference type="EMBL" id="MDR5876023.1"/>
    </source>
</evidence>
<dbReference type="EMBL" id="JARWAI010000011">
    <property type="protein sequence ID" value="MDR5876023.1"/>
    <property type="molecule type" value="Genomic_DNA"/>
</dbReference>